<comment type="caution">
    <text evidence="1">The sequence shown here is derived from an EMBL/GenBank/DDBJ whole genome shotgun (WGS) entry which is preliminary data.</text>
</comment>
<proteinExistence type="predicted"/>
<keyword evidence="2" id="KW-1185">Reference proteome</keyword>
<gene>
    <name evidence="1" type="ORF">Amon02_000050200</name>
</gene>
<name>A0ACB5SSP7_AMBMO</name>
<reference evidence="1" key="1">
    <citation type="submission" date="2023-04" db="EMBL/GenBank/DDBJ databases">
        <title>Ambrosiozyma monospora NBRC 10751.</title>
        <authorList>
            <person name="Ichikawa N."/>
            <person name="Sato H."/>
            <person name="Tonouchi N."/>
        </authorList>
    </citation>
    <scope>NUCLEOTIDE SEQUENCE</scope>
    <source>
        <strain evidence="1">NBRC 10751</strain>
    </source>
</reference>
<dbReference type="EMBL" id="BSXS01000169">
    <property type="protein sequence ID" value="GME71216.1"/>
    <property type="molecule type" value="Genomic_DNA"/>
</dbReference>
<evidence type="ECO:0000313" key="1">
    <source>
        <dbReference type="EMBL" id="GME71216.1"/>
    </source>
</evidence>
<evidence type="ECO:0000313" key="2">
    <source>
        <dbReference type="Proteomes" id="UP001165064"/>
    </source>
</evidence>
<sequence>MVRIRKKTSKRVSTRMKEGIKKKASAKRRKDAKKAKKDITWRSKSKDPGIPSNFPYRDKLLMQIEEQRKEKLEEKIRKKAERKRLQQGGAMGDDGDAMDEDDEDEEEEGNGLAALMESAQRAAAEYNGEDVDANGDAMQEDDPESYDVVEYELSDDEDDIDEDDENNHRNEQDKSRKQFDKIFKSVVDASDVVLYVLDARDPESTRSRRVEEAILQSQGKRLILILNKVDLIPDKVLKQWLDFLGSSFPTIPFKATSSATNGSSFNKKLTQANTATQLMLALKSYSQKSNLKRAIVVGIIGYPNVGKSSIINALTAKHKGVANSKVCPVGNQAGVTTSLREIKVDNKLKILDSPGIVFPSVSTGGKGNNSNGNGNNNRKTKRQQEAELALLNALPPNQIIDPVPAVTLLLKKLAKSDEMAESFKKFYGLPALPSSNLTEFTNQVLIFLARKMGRLGKGGIPNLQSAGLAVLNDWRDGKFVGYTLPKSSKSAAAANGGEDGEEEKSKIPNGASGAAPPPKVEQITVVKQWAQEFDLDKLFADVFN</sequence>
<accession>A0ACB5SSP7</accession>
<organism evidence="1 2">
    <name type="scientific">Ambrosiozyma monospora</name>
    <name type="common">Yeast</name>
    <name type="synonym">Endomycopsis monosporus</name>
    <dbReference type="NCBI Taxonomy" id="43982"/>
    <lineage>
        <taxon>Eukaryota</taxon>
        <taxon>Fungi</taxon>
        <taxon>Dikarya</taxon>
        <taxon>Ascomycota</taxon>
        <taxon>Saccharomycotina</taxon>
        <taxon>Pichiomycetes</taxon>
        <taxon>Pichiales</taxon>
        <taxon>Pichiaceae</taxon>
        <taxon>Ambrosiozyma</taxon>
    </lineage>
</organism>
<protein>
    <submittedName>
        <fullName evidence="1">Unnamed protein product</fullName>
    </submittedName>
</protein>
<dbReference type="Proteomes" id="UP001165064">
    <property type="component" value="Unassembled WGS sequence"/>
</dbReference>